<keyword evidence="3" id="KW-1185">Reference proteome</keyword>
<evidence type="ECO:0000313" key="2">
    <source>
        <dbReference type="EMBL" id="RPB19664.1"/>
    </source>
</evidence>
<dbReference type="SUPFAM" id="SSF51735">
    <property type="entry name" value="NAD(P)-binding Rossmann-fold domains"/>
    <property type="match status" value="1"/>
</dbReference>
<dbReference type="Gene3D" id="3.90.25.10">
    <property type="entry name" value="UDP-galactose 4-epimerase, domain 1"/>
    <property type="match status" value="1"/>
</dbReference>
<organism evidence="2 3">
    <name type="scientific">Terfezia boudieri ATCC MYA-4762</name>
    <dbReference type="NCBI Taxonomy" id="1051890"/>
    <lineage>
        <taxon>Eukaryota</taxon>
        <taxon>Fungi</taxon>
        <taxon>Dikarya</taxon>
        <taxon>Ascomycota</taxon>
        <taxon>Pezizomycotina</taxon>
        <taxon>Pezizomycetes</taxon>
        <taxon>Pezizales</taxon>
        <taxon>Pezizaceae</taxon>
        <taxon>Terfezia</taxon>
    </lineage>
</organism>
<name>A0A3N4L9U3_9PEZI</name>
<dbReference type="InterPro" id="IPR051604">
    <property type="entry name" value="Ergot_Alk_Oxidoreductase"/>
</dbReference>
<sequence>MPGRKIIITAADGQTGHLTADLLLTDDELKTKHSGVILMCGDTSKCIDLAEFGPRIVSVDYEADPVERFVSTMKDSDADAIYLIPPASGKKMEFVGKLLEASRKAEIPNVLFLSSAGCDMAERETQPKLREFIDMEHMVMEAKGATTAVIIRAGFYAENLLLYNKNAQNTGKLPLPIGKNHRFAPLALGDLAHLAAVVLVGQGPHGFDDEERGQLIVLTGPQMCTGNELARAASHSLNARMEYEEISHDKAREILDAQSDIDESEKQYLLEYYSLVREGKTDYVSTIAFKYITSADPTPPSLFFEDYSEEFKPKRRKVTSSHRKGRGAAAPAHAKKEGHHVSSGHAAKEKGKASDKEKKTTHKRARA</sequence>
<proteinExistence type="predicted"/>
<feature type="compositionally biased region" description="Basic and acidic residues" evidence="1">
    <location>
        <begin position="346"/>
        <end position="358"/>
    </location>
</feature>
<dbReference type="InterPro" id="IPR036291">
    <property type="entry name" value="NAD(P)-bd_dom_sf"/>
</dbReference>
<protein>
    <submittedName>
        <fullName evidence="2">NAD(P)-binding protein</fullName>
    </submittedName>
</protein>
<dbReference type="EMBL" id="ML121585">
    <property type="protein sequence ID" value="RPB19664.1"/>
    <property type="molecule type" value="Genomic_DNA"/>
</dbReference>
<gene>
    <name evidence="2" type="ORF">L211DRAFT_871075</name>
</gene>
<dbReference type="PANTHER" id="PTHR43162:SF1">
    <property type="entry name" value="PRESTALK A DIFFERENTIATION PROTEIN A"/>
    <property type="match status" value="1"/>
</dbReference>
<accession>A0A3N4L9U3</accession>
<dbReference type="Proteomes" id="UP000267821">
    <property type="component" value="Unassembled WGS sequence"/>
</dbReference>
<dbReference type="PANTHER" id="PTHR43162">
    <property type="match status" value="1"/>
</dbReference>
<dbReference type="STRING" id="1051890.A0A3N4L9U3"/>
<evidence type="ECO:0000256" key="1">
    <source>
        <dbReference type="SAM" id="MobiDB-lite"/>
    </source>
</evidence>
<dbReference type="AlphaFoldDB" id="A0A3N4L9U3"/>
<evidence type="ECO:0000313" key="3">
    <source>
        <dbReference type="Proteomes" id="UP000267821"/>
    </source>
</evidence>
<dbReference type="InParanoid" id="A0A3N4L9U3"/>
<reference evidence="2 3" key="1">
    <citation type="journal article" date="2018" name="Nat. Ecol. Evol.">
        <title>Pezizomycetes genomes reveal the molecular basis of ectomycorrhizal truffle lifestyle.</title>
        <authorList>
            <person name="Murat C."/>
            <person name="Payen T."/>
            <person name="Noel B."/>
            <person name="Kuo A."/>
            <person name="Morin E."/>
            <person name="Chen J."/>
            <person name="Kohler A."/>
            <person name="Krizsan K."/>
            <person name="Balestrini R."/>
            <person name="Da Silva C."/>
            <person name="Montanini B."/>
            <person name="Hainaut M."/>
            <person name="Levati E."/>
            <person name="Barry K.W."/>
            <person name="Belfiori B."/>
            <person name="Cichocki N."/>
            <person name="Clum A."/>
            <person name="Dockter R.B."/>
            <person name="Fauchery L."/>
            <person name="Guy J."/>
            <person name="Iotti M."/>
            <person name="Le Tacon F."/>
            <person name="Lindquist E.A."/>
            <person name="Lipzen A."/>
            <person name="Malagnac F."/>
            <person name="Mello A."/>
            <person name="Molinier V."/>
            <person name="Miyauchi S."/>
            <person name="Poulain J."/>
            <person name="Riccioni C."/>
            <person name="Rubini A."/>
            <person name="Sitrit Y."/>
            <person name="Splivallo R."/>
            <person name="Traeger S."/>
            <person name="Wang M."/>
            <person name="Zifcakova L."/>
            <person name="Wipf D."/>
            <person name="Zambonelli A."/>
            <person name="Paolocci F."/>
            <person name="Nowrousian M."/>
            <person name="Ottonello S."/>
            <person name="Baldrian P."/>
            <person name="Spatafora J.W."/>
            <person name="Henrissat B."/>
            <person name="Nagy L.G."/>
            <person name="Aury J.M."/>
            <person name="Wincker P."/>
            <person name="Grigoriev I.V."/>
            <person name="Bonfante P."/>
            <person name="Martin F.M."/>
        </authorList>
    </citation>
    <scope>NUCLEOTIDE SEQUENCE [LARGE SCALE GENOMIC DNA]</scope>
    <source>
        <strain evidence="2 3">ATCC MYA-4762</strain>
    </source>
</reference>
<dbReference type="OrthoDB" id="10254221at2759"/>
<feature type="region of interest" description="Disordered" evidence="1">
    <location>
        <begin position="313"/>
        <end position="367"/>
    </location>
</feature>
<dbReference type="Gene3D" id="3.40.50.720">
    <property type="entry name" value="NAD(P)-binding Rossmann-like Domain"/>
    <property type="match status" value="1"/>
</dbReference>
<feature type="compositionally biased region" description="Basic residues" evidence="1">
    <location>
        <begin position="313"/>
        <end position="326"/>
    </location>
</feature>